<dbReference type="PRINTS" id="PR01217">
    <property type="entry name" value="PRICHEXTENSN"/>
</dbReference>
<sequence>MPLPDLDLVTPGEAEAFEAALAGGPVSPAPTPEMTALMNTARSVETLPVPAPDPGFVASLGSALKTMAAQLAAGQVPTPPQRHADRPTAEQPSADRVDPADPPPAPGSTPAPASGAKVIAFPRRVPRSLLGAAAGVVVATTAVGVASQSALPGDALYGVRQVVDGAQVQLAGSTAAQGRVLLGQAREHVTDTGTLADRSQLDTDAIRESLQNAASAVSVGESKLFEAFEESRSPDDLAPVRDFTVWVEPQLATLRTRLPADTLSSLNQLAATVAAGRTTLNAKLVACGAGCAGVAPLGTPTPSATSPANPTATPTASVSSAPAPSQTPPAAPTTAALPPAPAPAATSRVPRPTVPRAPEQTRTPTRPRPTTLPTSATTTEARSPEPTAPTRSRPTRTGPITRWPDPTWVLPRPSSPTPVPPPPTMPPVVVPLPGGGSVVIGVEGSDPERVPEPTSTSSSPTPTPTSPSVTPTPSPTATKWCNEHGTCDDPGRPAARRAVPHPAVAAVRAGTTKPTAKPTTAPRPTPGR</sequence>
<feature type="compositionally biased region" description="Basic and acidic residues" evidence="1">
    <location>
        <begin position="82"/>
        <end position="99"/>
    </location>
</feature>
<proteinExistence type="predicted"/>
<accession>A0ABQ6HJA8</accession>
<feature type="compositionally biased region" description="Pro residues" evidence="1">
    <location>
        <begin position="413"/>
        <end position="430"/>
    </location>
</feature>
<evidence type="ECO:0008006" key="4">
    <source>
        <dbReference type="Google" id="ProtNLM"/>
    </source>
</evidence>
<gene>
    <name evidence="2" type="ORF">GCM10025862_02040</name>
</gene>
<comment type="caution">
    <text evidence="2">The sequence shown here is derived from an EMBL/GenBank/DDBJ whole genome shotgun (WGS) entry which is preliminary data.</text>
</comment>
<feature type="compositionally biased region" description="Low complexity" evidence="1">
    <location>
        <begin position="500"/>
        <end position="520"/>
    </location>
</feature>
<name>A0ABQ6HJA8_9MICO</name>
<evidence type="ECO:0000313" key="3">
    <source>
        <dbReference type="Proteomes" id="UP001157109"/>
    </source>
</evidence>
<reference evidence="3" key="1">
    <citation type="journal article" date="2019" name="Int. J. Syst. Evol. Microbiol.">
        <title>The Global Catalogue of Microorganisms (GCM) 10K type strain sequencing project: providing services to taxonomists for standard genome sequencing and annotation.</title>
        <authorList>
            <consortium name="The Broad Institute Genomics Platform"/>
            <consortium name="The Broad Institute Genome Sequencing Center for Infectious Disease"/>
            <person name="Wu L."/>
            <person name="Ma J."/>
        </authorList>
    </citation>
    <scope>NUCLEOTIDE SEQUENCE [LARGE SCALE GENOMIC DNA]</scope>
    <source>
        <strain evidence="3">NBRC 105830</strain>
    </source>
</reference>
<feature type="compositionally biased region" description="Pro residues" evidence="1">
    <location>
        <begin position="100"/>
        <end position="109"/>
    </location>
</feature>
<feature type="region of interest" description="Disordered" evidence="1">
    <location>
        <begin position="71"/>
        <end position="115"/>
    </location>
</feature>
<feature type="compositionally biased region" description="Pro residues" evidence="1">
    <location>
        <begin position="461"/>
        <end position="474"/>
    </location>
</feature>
<evidence type="ECO:0000313" key="2">
    <source>
        <dbReference type="EMBL" id="GMA18183.1"/>
    </source>
</evidence>
<feature type="region of interest" description="Disordered" evidence="1">
    <location>
        <begin position="300"/>
        <end position="528"/>
    </location>
</feature>
<protein>
    <recommendedName>
        <fullName evidence="4">DUF5667 domain-containing protein</fullName>
    </recommendedName>
</protein>
<feature type="compositionally biased region" description="Low complexity" evidence="1">
    <location>
        <begin position="332"/>
        <end position="402"/>
    </location>
</feature>
<dbReference type="Proteomes" id="UP001157109">
    <property type="component" value="Unassembled WGS sequence"/>
</dbReference>
<evidence type="ECO:0000256" key="1">
    <source>
        <dbReference type="SAM" id="MobiDB-lite"/>
    </source>
</evidence>
<keyword evidence="3" id="KW-1185">Reference proteome</keyword>
<feature type="compositionally biased region" description="Low complexity" evidence="1">
    <location>
        <begin position="300"/>
        <end position="324"/>
    </location>
</feature>
<dbReference type="EMBL" id="BSUJ01000001">
    <property type="protein sequence ID" value="GMA18183.1"/>
    <property type="molecule type" value="Genomic_DNA"/>
</dbReference>
<feature type="compositionally biased region" description="Basic and acidic residues" evidence="1">
    <location>
        <begin position="481"/>
        <end position="491"/>
    </location>
</feature>
<organism evidence="2 3">
    <name type="scientific">Arsenicicoccus piscis</name>
    <dbReference type="NCBI Taxonomy" id="673954"/>
    <lineage>
        <taxon>Bacteria</taxon>
        <taxon>Bacillati</taxon>
        <taxon>Actinomycetota</taxon>
        <taxon>Actinomycetes</taxon>
        <taxon>Micrococcales</taxon>
        <taxon>Intrasporangiaceae</taxon>
        <taxon>Arsenicicoccus</taxon>
    </lineage>
</organism>